<keyword evidence="2" id="KW-1185">Reference proteome</keyword>
<dbReference type="RefSeq" id="WP_106607747.1">
    <property type="nucleotide sequence ID" value="NZ_PYGJ01000003.1"/>
</dbReference>
<dbReference type="EMBL" id="PYGJ01000003">
    <property type="protein sequence ID" value="PSL20526.1"/>
    <property type="molecule type" value="Genomic_DNA"/>
</dbReference>
<name>A0A2P8FFN1_9RHOB</name>
<organism evidence="1 2">
    <name type="scientific">Shimia abyssi</name>
    <dbReference type="NCBI Taxonomy" id="1662395"/>
    <lineage>
        <taxon>Bacteria</taxon>
        <taxon>Pseudomonadati</taxon>
        <taxon>Pseudomonadota</taxon>
        <taxon>Alphaproteobacteria</taxon>
        <taxon>Rhodobacterales</taxon>
        <taxon>Roseobacteraceae</taxon>
    </lineage>
</organism>
<sequence>MPLSNAEKQARFRQKEEFKRDVEAVRHELKVNINSNFSAPDAPSKALEKLVDLENLPPSWTQNDLEAAYRRLNHIRFSAFDNENEIDVAVFDGLEQKGHFRRKAPFDQRKAELDEEVAAAKALAAHLIGAIELTTLNEASRSAAAVETLRHVGKAAADSPDLEMTDPTTMSLLSTPSYYSLPDWFLGSLASLLAKRFEHGDRAKLAEMLVNDVSVSGI</sequence>
<comment type="caution">
    <text evidence="1">The sequence shown here is derived from an EMBL/GenBank/DDBJ whole genome shotgun (WGS) entry which is preliminary data.</text>
</comment>
<accession>A0A2P8FFN1</accession>
<proteinExistence type="predicted"/>
<gene>
    <name evidence="1" type="ORF">CLV88_103173</name>
</gene>
<evidence type="ECO:0000313" key="2">
    <source>
        <dbReference type="Proteomes" id="UP000240418"/>
    </source>
</evidence>
<protein>
    <submittedName>
        <fullName evidence="1">Uncharacterized protein</fullName>
    </submittedName>
</protein>
<reference evidence="1 2" key="1">
    <citation type="submission" date="2018-03" db="EMBL/GenBank/DDBJ databases">
        <title>Genomic Encyclopedia of Archaeal and Bacterial Type Strains, Phase II (KMG-II): from individual species to whole genera.</title>
        <authorList>
            <person name="Goeker M."/>
        </authorList>
    </citation>
    <scope>NUCLEOTIDE SEQUENCE [LARGE SCALE GENOMIC DNA]</scope>
    <source>
        <strain evidence="1 2">DSM 100673</strain>
    </source>
</reference>
<dbReference type="Proteomes" id="UP000240418">
    <property type="component" value="Unassembled WGS sequence"/>
</dbReference>
<evidence type="ECO:0000313" key="1">
    <source>
        <dbReference type="EMBL" id="PSL20526.1"/>
    </source>
</evidence>
<dbReference type="OrthoDB" id="7839884at2"/>
<dbReference type="AlphaFoldDB" id="A0A2P8FFN1"/>